<feature type="region of interest" description="Disordered" evidence="1">
    <location>
        <begin position="1"/>
        <end position="21"/>
    </location>
</feature>
<dbReference type="SMART" id="SM00225">
    <property type="entry name" value="BTB"/>
    <property type="match status" value="1"/>
</dbReference>
<evidence type="ECO:0000313" key="3">
    <source>
        <dbReference type="EMBL" id="KAB5596374.1"/>
    </source>
</evidence>
<name>A0A5N5QXE6_9AGAM</name>
<accession>A0A5N5QXE6</accession>
<dbReference type="PROSITE" id="PS50097">
    <property type="entry name" value="BTB"/>
    <property type="match status" value="1"/>
</dbReference>
<dbReference type="Pfam" id="PF00651">
    <property type="entry name" value="BTB"/>
    <property type="match status" value="1"/>
</dbReference>
<gene>
    <name evidence="3" type="ORF">CTheo_11</name>
</gene>
<protein>
    <submittedName>
        <fullName evidence="3">BTB/POZ domain containing protein</fullName>
    </submittedName>
</protein>
<dbReference type="CDD" id="cd18186">
    <property type="entry name" value="BTB_POZ_ZBTB_KLHL-like"/>
    <property type="match status" value="1"/>
</dbReference>
<organism evidence="3 4">
    <name type="scientific">Ceratobasidium theobromae</name>
    <dbReference type="NCBI Taxonomy" id="1582974"/>
    <lineage>
        <taxon>Eukaryota</taxon>
        <taxon>Fungi</taxon>
        <taxon>Dikarya</taxon>
        <taxon>Basidiomycota</taxon>
        <taxon>Agaricomycotina</taxon>
        <taxon>Agaricomycetes</taxon>
        <taxon>Cantharellales</taxon>
        <taxon>Ceratobasidiaceae</taxon>
        <taxon>Ceratobasidium</taxon>
    </lineage>
</organism>
<dbReference type="SUPFAM" id="SSF54695">
    <property type="entry name" value="POZ domain"/>
    <property type="match status" value="1"/>
</dbReference>
<sequence>MSDIGLDVTEQPQMDLFSPPPNGNLVLRSNDGVEFRVHAVLLGLCSSVFQGMFSTGTRDETIDLGEDSEALSLMLRCIYPNEMPTLHSLREFKIGFEVAQKYDMLGVTRALDQQLCLILKNGTGSERFDPLLVCDLANSYGLRETGQVAARLVTIDKCDLRNPAKLIDLAVKHPSSSTLIGLIGIQSARTKILTRVLLNFHAHPMRWKISSKPRYYIMCDDCRERSEDDGLSHSPPAWLISWGSHAYQRLLSNSPDQAPELFDTRILERLEERYPNAVCSNCVAEIQGDSLFRAKFYEWADGMREYLNKHLESLEALYAL</sequence>
<keyword evidence="4" id="KW-1185">Reference proteome</keyword>
<dbReference type="Proteomes" id="UP000383932">
    <property type="component" value="Unassembled WGS sequence"/>
</dbReference>
<evidence type="ECO:0000313" key="4">
    <source>
        <dbReference type="Proteomes" id="UP000383932"/>
    </source>
</evidence>
<feature type="domain" description="BTB" evidence="2">
    <location>
        <begin position="23"/>
        <end position="87"/>
    </location>
</feature>
<dbReference type="AlphaFoldDB" id="A0A5N5QXE6"/>
<comment type="caution">
    <text evidence="3">The sequence shown here is derived from an EMBL/GenBank/DDBJ whole genome shotgun (WGS) entry which is preliminary data.</text>
</comment>
<reference evidence="3 4" key="1">
    <citation type="journal article" date="2019" name="Fungal Biol. Biotechnol.">
        <title>Draft genome sequence of fastidious pathogen Ceratobasidium theobromae, which causes vascular-streak dieback in Theobroma cacao.</title>
        <authorList>
            <person name="Ali S.S."/>
            <person name="Asman A."/>
            <person name="Shao J."/>
            <person name="Firmansyah A.P."/>
            <person name="Susilo A.W."/>
            <person name="Rosmana A."/>
            <person name="McMahon P."/>
            <person name="Junaid M."/>
            <person name="Guest D."/>
            <person name="Kheng T.Y."/>
            <person name="Meinhardt L.W."/>
            <person name="Bailey B.A."/>
        </authorList>
    </citation>
    <scope>NUCLEOTIDE SEQUENCE [LARGE SCALE GENOMIC DNA]</scope>
    <source>
        <strain evidence="3 4">CT2</strain>
    </source>
</reference>
<dbReference type="OrthoDB" id="3357985at2759"/>
<dbReference type="Gene3D" id="3.30.710.10">
    <property type="entry name" value="Potassium Channel Kv1.1, Chain A"/>
    <property type="match status" value="1"/>
</dbReference>
<dbReference type="InterPro" id="IPR011333">
    <property type="entry name" value="SKP1/BTB/POZ_sf"/>
</dbReference>
<proteinExistence type="predicted"/>
<evidence type="ECO:0000256" key="1">
    <source>
        <dbReference type="SAM" id="MobiDB-lite"/>
    </source>
</evidence>
<dbReference type="EMBL" id="SSOP01000001">
    <property type="protein sequence ID" value="KAB5596374.1"/>
    <property type="molecule type" value="Genomic_DNA"/>
</dbReference>
<dbReference type="InterPro" id="IPR000210">
    <property type="entry name" value="BTB/POZ_dom"/>
</dbReference>
<evidence type="ECO:0000259" key="2">
    <source>
        <dbReference type="PROSITE" id="PS50097"/>
    </source>
</evidence>